<accession>A0ABS2HZ99</accession>
<organism evidence="1 2">
    <name type="scientific">Streptomyces durocortorensis</name>
    <dbReference type="NCBI Taxonomy" id="2811104"/>
    <lineage>
        <taxon>Bacteria</taxon>
        <taxon>Bacillati</taxon>
        <taxon>Actinomycetota</taxon>
        <taxon>Actinomycetes</taxon>
        <taxon>Kitasatosporales</taxon>
        <taxon>Streptomycetaceae</taxon>
        <taxon>Streptomyces</taxon>
    </lineage>
</organism>
<gene>
    <name evidence="1" type="ORF">JS521_19680</name>
</gene>
<comment type="caution">
    <text evidence="1">The sequence shown here is derived from an EMBL/GenBank/DDBJ whole genome shotgun (WGS) entry which is preliminary data.</text>
</comment>
<proteinExistence type="predicted"/>
<dbReference type="Gene3D" id="2.130.10.130">
    <property type="entry name" value="Integrin alpha, N-terminal"/>
    <property type="match status" value="1"/>
</dbReference>
<dbReference type="EMBL" id="JAFEUF010000101">
    <property type="protein sequence ID" value="MBM7056027.1"/>
    <property type="molecule type" value="Genomic_DNA"/>
</dbReference>
<keyword evidence="2" id="KW-1185">Reference proteome</keyword>
<name>A0ABS2HZ99_9ACTN</name>
<evidence type="ECO:0000313" key="1">
    <source>
        <dbReference type="EMBL" id="MBM7056027.1"/>
    </source>
</evidence>
<dbReference type="InterPro" id="IPR028994">
    <property type="entry name" value="Integrin_alpha_N"/>
</dbReference>
<protein>
    <submittedName>
        <fullName evidence="1">VCBS repeat-containing protein</fullName>
    </submittedName>
</protein>
<dbReference type="Proteomes" id="UP000712045">
    <property type="component" value="Unassembled WGS sequence"/>
</dbReference>
<evidence type="ECO:0000313" key="2">
    <source>
        <dbReference type="Proteomes" id="UP000712045"/>
    </source>
</evidence>
<reference evidence="1 2" key="1">
    <citation type="submission" date="2021-02" db="EMBL/GenBank/DDBJ databases">
        <title>Genome Streptomyces sp. RHZ10.</title>
        <authorList>
            <person name="Besaury L."/>
        </authorList>
    </citation>
    <scope>NUCLEOTIDE SEQUENCE [LARGE SCALE GENOMIC DNA]</scope>
    <source>
        <strain evidence="1 2">RHZ10</strain>
    </source>
</reference>
<dbReference type="SUPFAM" id="SSF69318">
    <property type="entry name" value="Integrin alpha N-terminal domain"/>
    <property type="match status" value="1"/>
</dbReference>
<sequence length="204" mass="21978">MVSSPYFSEIWATGRVKQILAIGDVDGGLDVDGDGVEDVAGHPDLLVNDGEFLWLYYGSLDHRLDSDREPVLLAGPDDPIAESATTLNEATLAAPGDYNGDGREDLLVRYDRPDVGGLYVFHGRETDEGFDISLTDRTAIGSNWSVNTVPRFTAAPDANNNGKFDLWATTPGNGRLRFFADYTAAGHTTVSGVSDAFPDYQSIG</sequence>
<dbReference type="RefSeq" id="WP_205084293.1">
    <property type="nucleotide sequence ID" value="NZ_JAFEUF010000101.1"/>
</dbReference>